<gene>
    <name evidence="3" type="ORF">ACFFRE_05905</name>
</gene>
<dbReference type="SUPFAM" id="SSF101874">
    <property type="entry name" value="YceI-like"/>
    <property type="match status" value="1"/>
</dbReference>
<dbReference type="Gene3D" id="2.40.128.110">
    <property type="entry name" value="Lipid/polyisoprenoid-binding, YceI-like"/>
    <property type="match status" value="1"/>
</dbReference>
<dbReference type="Proteomes" id="UP001589788">
    <property type="component" value="Unassembled WGS sequence"/>
</dbReference>
<dbReference type="InterPro" id="IPR007372">
    <property type="entry name" value="Lipid/polyisoprenoid-bd_YceI"/>
</dbReference>
<dbReference type="RefSeq" id="WP_377788960.1">
    <property type="nucleotide sequence ID" value="NZ_JBHLYQ010000042.1"/>
</dbReference>
<reference evidence="3 4" key="1">
    <citation type="submission" date="2024-09" db="EMBL/GenBank/DDBJ databases">
        <authorList>
            <person name="Sun Q."/>
            <person name="Mori K."/>
        </authorList>
    </citation>
    <scope>NUCLEOTIDE SEQUENCE [LARGE SCALE GENOMIC DNA]</scope>
    <source>
        <strain evidence="3 4">JCM 15389</strain>
    </source>
</reference>
<evidence type="ECO:0000313" key="3">
    <source>
        <dbReference type="EMBL" id="MFC0081678.1"/>
    </source>
</evidence>
<comment type="similarity">
    <text evidence="1">Belongs to the UPF0312 family.</text>
</comment>
<comment type="caution">
    <text evidence="3">The sequence shown here is derived from an EMBL/GenBank/DDBJ whole genome shotgun (WGS) entry which is preliminary data.</text>
</comment>
<protein>
    <submittedName>
        <fullName evidence="3">YceI family protein</fullName>
    </submittedName>
</protein>
<proteinExistence type="inferred from homology"/>
<accession>A0ABV6C1V6</accession>
<dbReference type="EMBL" id="JBHLYQ010000042">
    <property type="protein sequence ID" value="MFC0081678.1"/>
    <property type="molecule type" value="Genomic_DNA"/>
</dbReference>
<evidence type="ECO:0000313" key="4">
    <source>
        <dbReference type="Proteomes" id="UP001589788"/>
    </source>
</evidence>
<name>A0ABV6C1V6_9ACTN</name>
<evidence type="ECO:0000259" key="2">
    <source>
        <dbReference type="Pfam" id="PF04264"/>
    </source>
</evidence>
<evidence type="ECO:0000256" key="1">
    <source>
        <dbReference type="ARBA" id="ARBA00008812"/>
    </source>
</evidence>
<feature type="domain" description="Lipid/polyisoprenoid-binding YceI-like" evidence="2">
    <location>
        <begin position="4"/>
        <end position="167"/>
    </location>
</feature>
<sequence length="172" mass="19005">MSRWTVDAEASRIRLEGKSSLHAIHGSLRPGSLRGELEAELDGKQVDLGKPVGGELRFPITALSFGNAMYDRELPKRLDVTRHPDVVVALERAEGADEGSLALELRLSVQGTTVTFPERVEVAVVDEDTLEVRGSHRFDVRELGIEPPKMLGMKVHPDFTVQVDLTARRVKT</sequence>
<dbReference type="Pfam" id="PF04264">
    <property type="entry name" value="YceI"/>
    <property type="match status" value="1"/>
</dbReference>
<keyword evidence="4" id="KW-1185">Reference proteome</keyword>
<organism evidence="3 4">
    <name type="scientific">Aciditerrimonas ferrireducens</name>
    <dbReference type="NCBI Taxonomy" id="667306"/>
    <lineage>
        <taxon>Bacteria</taxon>
        <taxon>Bacillati</taxon>
        <taxon>Actinomycetota</taxon>
        <taxon>Acidimicrobiia</taxon>
        <taxon>Acidimicrobiales</taxon>
        <taxon>Acidimicrobiaceae</taxon>
        <taxon>Aciditerrimonas</taxon>
    </lineage>
</organism>
<dbReference type="InterPro" id="IPR036761">
    <property type="entry name" value="TTHA0802/YceI-like_sf"/>
</dbReference>